<gene>
    <name evidence="3" type="ORF">AWB90_21145</name>
</gene>
<keyword evidence="2" id="KW-1133">Transmembrane helix</keyword>
<feature type="transmembrane region" description="Helical" evidence="2">
    <location>
        <begin position="41"/>
        <end position="63"/>
    </location>
</feature>
<organism evidence="3 4">
    <name type="scientific">Mycobacterium paraense</name>
    <dbReference type="NCBI Taxonomy" id="767916"/>
    <lineage>
        <taxon>Bacteria</taxon>
        <taxon>Bacillati</taxon>
        <taxon>Actinomycetota</taxon>
        <taxon>Actinomycetes</taxon>
        <taxon>Mycobacteriales</taxon>
        <taxon>Mycobacteriaceae</taxon>
        <taxon>Mycobacterium</taxon>
        <taxon>Mycobacterium simiae complex</taxon>
    </lineage>
</organism>
<evidence type="ECO:0000313" key="4">
    <source>
        <dbReference type="Proteomes" id="UP000193285"/>
    </source>
</evidence>
<proteinExistence type="predicted"/>
<evidence type="ECO:0000256" key="2">
    <source>
        <dbReference type="SAM" id="Phobius"/>
    </source>
</evidence>
<feature type="region of interest" description="Disordered" evidence="1">
    <location>
        <begin position="1"/>
        <end position="29"/>
    </location>
</feature>
<dbReference type="AlphaFoldDB" id="A0A1X2A6U6"/>
<evidence type="ECO:0000256" key="1">
    <source>
        <dbReference type="SAM" id="MobiDB-lite"/>
    </source>
</evidence>
<comment type="caution">
    <text evidence="3">The sequence shown here is derived from an EMBL/GenBank/DDBJ whole genome shotgun (WGS) entry which is preliminary data.</text>
</comment>
<accession>A0A1X2A6U6</accession>
<reference evidence="3 4" key="1">
    <citation type="journal article" date="2015" name="Emerg. Microbes Infect.">
        <title>Characterization of 17 strains belonging to the Mycobacterium simiae complex and description of Mycobacterium paraense sp. nov.</title>
        <authorList>
            <person name="Fusco da Costa A.R."/>
            <person name="Fedrizzi T."/>
            <person name="Lopes M.L."/>
            <person name="Pecorari M."/>
            <person name="Oliveira da Costa W.L."/>
            <person name="Giacobazzi E."/>
            <person name="da Costa Bahia J.R."/>
            <person name="De Sanctis V."/>
            <person name="Batista Lima K.V."/>
            <person name="Bertorelli R."/>
            <person name="Grottola A."/>
            <person name="Fabio A."/>
            <person name="Mariottini A."/>
            <person name="Ferretti P."/>
            <person name="Di Leva F."/>
            <person name="Fregni Serpini G."/>
            <person name="Tagliazucchi S."/>
            <person name="Rumpianesi F."/>
            <person name="Jousson O."/>
            <person name="Segata N."/>
            <person name="Tortoli E."/>
        </authorList>
    </citation>
    <scope>NUCLEOTIDE SEQUENCE [LARGE SCALE GENOMIC DNA]</scope>
    <source>
        <strain evidence="3 4">IEC33</strain>
    </source>
</reference>
<dbReference type="Proteomes" id="UP000193285">
    <property type="component" value="Unassembled WGS sequence"/>
</dbReference>
<protein>
    <recommendedName>
        <fullName evidence="5">Mammalian cell entry protein</fullName>
    </recommendedName>
</protein>
<sequence>MDDAIEKQDDDGWADEQSADKPTDSGRRNQRRLSISVSASGLLYAALIAALVGALATFVWLYVDVRHELDAQARRSDGNAHAEKVALDYAVNAATMNYQDLNGWKTKLVAGTSPELNDKLSKAAESMQQILVPLQWTSSARPLIAKVRSNTAGIYVVDCFVSVQTKTVQAPDPLLSVATYSLTLDSNKNWLITDVGGIGALTGQR</sequence>
<dbReference type="EMBL" id="LQPN01000063">
    <property type="protein sequence ID" value="ORW41850.1"/>
    <property type="molecule type" value="Genomic_DNA"/>
</dbReference>
<keyword evidence="2" id="KW-0812">Transmembrane</keyword>
<feature type="compositionally biased region" description="Basic and acidic residues" evidence="1">
    <location>
        <begin position="18"/>
        <end position="27"/>
    </location>
</feature>
<evidence type="ECO:0000313" key="3">
    <source>
        <dbReference type="EMBL" id="ORW41850.1"/>
    </source>
</evidence>
<keyword evidence="2" id="KW-0472">Membrane</keyword>
<evidence type="ECO:0008006" key="5">
    <source>
        <dbReference type="Google" id="ProtNLM"/>
    </source>
</evidence>
<name>A0A1X2A6U6_9MYCO</name>